<dbReference type="EMBL" id="OZ026884">
    <property type="protein sequence ID" value="CAL1238800.1"/>
    <property type="molecule type" value="Genomic_DNA"/>
</dbReference>
<dbReference type="SMART" id="SM00382">
    <property type="entry name" value="AAA"/>
    <property type="match status" value="1"/>
</dbReference>
<name>A0ABM9NDY7_9GAMM</name>
<reference evidence="2 3" key="1">
    <citation type="submission" date="2024-04" db="EMBL/GenBank/DDBJ databases">
        <authorList>
            <person name="Cremers G."/>
        </authorList>
    </citation>
    <scope>NUCLEOTIDE SEQUENCE [LARGE SCALE GENOMIC DNA]</scope>
    <source>
        <strain evidence="2">MeCH1-AG</strain>
    </source>
</reference>
<protein>
    <submittedName>
        <fullName evidence="2">Protein MoxR</fullName>
    </submittedName>
</protein>
<accession>A0ABM9NDY7</accession>
<dbReference type="PIRSF" id="PIRSF002849">
    <property type="entry name" value="AAA_ATPase_chaperone_MoxR_prd"/>
    <property type="match status" value="1"/>
</dbReference>
<dbReference type="PANTHER" id="PTHR42759">
    <property type="entry name" value="MOXR FAMILY PROTEIN"/>
    <property type="match status" value="1"/>
</dbReference>
<dbReference type="Gene3D" id="3.40.50.300">
    <property type="entry name" value="P-loop containing nucleotide triphosphate hydrolases"/>
    <property type="match status" value="1"/>
</dbReference>
<evidence type="ECO:0000259" key="1">
    <source>
        <dbReference type="SMART" id="SM00382"/>
    </source>
</evidence>
<organism evidence="2 3">
    <name type="scientific">Candidatus Methylocalor cossyra</name>
    <dbReference type="NCBI Taxonomy" id="3108543"/>
    <lineage>
        <taxon>Bacteria</taxon>
        <taxon>Pseudomonadati</taxon>
        <taxon>Pseudomonadota</taxon>
        <taxon>Gammaproteobacteria</taxon>
        <taxon>Methylococcales</taxon>
        <taxon>Methylococcaceae</taxon>
        <taxon>Candidatus Methylocalor</taxon>
    </lineage>
</organism>
<feature type="domain" description="AAA+ ATPase" evidence="1">
    <location>
        <begin position="42"/>
        <end position="186"/>
    </location>
</feature>
<dbReference type="InterPro" id="IPR003593">
    <property type="entry name" value="AAA+_ATPase"/>
</dbReference>
<dbReference type="PANTHER" id="PTHR42759:SF6">
    <property type="entry name" value="REGULATORY PROTEIN-RELATED"/>
    <property type="match status" value="1"/>
</dbReference>
<dbReference type="Pfam" id="PF07726">
    <property type="entry name" value="AAA_3"/>
    <property type="match status" value="1"/>
</dbReference>
<dbReference type="InterPro" id="IPR011703">
    <property type="entry name" value="ATPase_AAA-3"/>
</dbReference>
<dbReference type="CDD" id="cd00009">
    <property type="entry name" value="AAA"/>
    <property type="match status" value="1"/>
</dbReference>
<evidence type="ECO:0000313" key="2">
    <source>
        <dbReference type="EMBL" id="CAL1238800.1"/>
    </source>
</evidence>
<dbReference type="InterPro" id="IPR001270">
    <property type="entry name" value="ClpA/B"/>
</dbReference>
<dbReference type="RefSeq" id="WP_348758414.1">
    <property type="nucleotide sequence ID" value="NZ_OZ026884.1"/>
</dbReference>
<dbReference type="SUPFAM" id="SSF52540">
    <property type="entry name" value="P-loop containing nucleoside triphosphate hydrolases"/>
    <property type="match status" value="1"/>
</dbReference>
<dbReference type="InterPro" id="IPR041628">
    <property type="entry name" value="ChlI/MoxR_AAA_lid"/>
</dbReference>
<keyword evidence="3" id="KW-1185">Reference proteome</keyword>
<sequence>MNNTEHLLADRWSEAMSFEEELKKAVIGQDPALRLVTIAVFARGHALLEGGVGVGKTTLLRAVARAMGGEYERIEGTIDLMPSDLVYYTYLDQRGRPGVAPGPLLRKGERLSTFFFNEINRARPQVHSLLLRVMAEGKVTAFNREFAFPYLQVFADRNRVEKEETFELPAAARDRFMLEISVPVPVDPETRDSLVFEPRFHDPERLIAAVRPGVLPFQALNDIAAALQEGITASPALRRYVGELWRASAEPAAFGIRLPDVDTGELIEAGPSPRGMSHLMRAARVQAWLQRRDHVRPEDVQAVFRPAMGHRIFLKPVYEYRRAELIPELVDRILRSVAAP</sequence>
<dbReference type="Gene3D" id="1.10.8.80">
    <property type="entry name" value="Magnesium chelatase subunit I, C-Terminal domain"/>
    <property type="match status" value="1"/>
</dbReference>
<dbReference type="InterPro" id="IPR050764">
    <property type="entry name" value="CbbQ/NirQ/NorQ/GpvN"/>
</dbReference>
<dbReference type="InterPro" id="IPR027417">
    <property type="entry name" value="P-loop_NTPase"/>
</dbReference>
<proteinExistence type="predicted"/>
<dbReference type="PRINTS" id="PR00300">
    <property type="entry name" value="CLPPROTEASEA"/>
</dbReference>
<gene>
    <name evidence="2" type="primary">moxR</name>
    <name evidence="2" type="ORF">MECH1_V1_0012</name>
</gene>
<dbReference type="Pfam" id="PF17863">
    <property type="entry name" value="AAA_lid_2"/>
    <property type="match status" value="1"/>
</dbReference>
<evidence type="ECO:0000313" key="3">
    <source>
        <dbReference type="Proteomes" id="UP001497493"/>
    </source>
</evidence>
<dbReference type="Proteomes" id="UP001497493">
    <property type="component" value="Chromosome"/>
</dbReference>